<dbReference type="InterPro" id="IPR000036">
    <property type="entry name" value="Peptidase_A26_omptin"/>
</dbReference>
<keyword evidence="2" id="KW-0378">Hydrolase</keyword>
<gene>
    <name evidence="2" type="ORF">Ga0061061_104395</name>
</gene>
<keyword evidence="3" id="KW-1185">Reference proteome</keyword>
<proteinExistence type="predicted"/>
<keyword evidence="1" id="KW-0732">Signal</keyword>
<accession>A0ABM9U524</accession>
<dbReference type="GO" id="GO:0008233">
    <property type="term" value="F:peptidase activity"/>
    <property type="evidence" value="ECO:0007669"/>
    <property type="project" value="UniProtKB-KW"/>
</dbReference>
<dbReference type="InterPro" id="IPR053724">
    <property type="entry name" value="OMP_A26_sf"/>
</dbReference>
<dbReference type="SUPFAM" id="SSF69917">
    <property type="entry name" value="OMPT-like"/>
    <property type="match status" value="1"/>
</dbReference>
<comment type="caution">
    <text evidence="2">The sequence shown here is derived from an EMBL/GenBank/DDBJ whole genome shotgun (WGS) entry which is preliminary data.</text>
</comment>
<feature type="chain" id="PRO_5046884003" evidence="1">
    <location>
        <begin position="27"/>
        <end position="326"/>
    </location>
</feature>
<name>A0ABM9U524_9HYPH</name>
<dbReference type="Proteomes" id="UP000182178">
    <property type="component" value="Unassembled WGS sequence"/>
</dbReference>
<protein>
    <submittedName>
        <fullName evidence="2">Outer membrane protease</fullName>
    </submittedName>
</protein>
<evidence type="ECO:0000256" key="1">
    <source>
        <dbReference type="SAM" id="SignalP"/>
    </source>
</evidence>
<evidence type="ECO:0000313" key="3">
    <source>
        <dbReference type="Proteomes" id="UP000182178"/>
    </source>
</evidence>
<feature type="signal peptide" evidence="1">
    <location>
        <begin position="1"/>
        <end position="26"/>
    </location>
</feature>
<evidence type="ECO:0000313" key="2">
    <source>
        <dbReference type="EMBL" id="CUA88380.1"/>
    </source>
</evidence>
<dbReference type="GO" id="GO:0006508">
    <property type="term" value="P:proteolysis"/>
    <property type="evidence" value="ECO:0007669"/>
    <property type="project" value="UniProtKB-KW"/>
</dbReference>
<sequence>MLTSRERKLFLSSVAAVVLLPSTALAADLPWITEKPRPQAPLSSNFSLEVFTGYLTGTVEQAAYNCCGEQFAHTKWKIDNAGIVGATLGYRWDWLDLRLSGWTVAWSGNSSDSFTDAIICDLGCRTRVNWRNDKAKLPTMYQIDASIGINIYQDTSFTLSGLAGYRYLRVGLKDRGSRALFNDVLGDLSDLPLSSSYDQWWHTPYIGIGVGYDGGGYRLMAEVIGSPIVFASDRARMNSITADPNFIYYSNYISEADYQTWMVGATIGGEVRLTDALALTGKAQYQYYEARKDKATIKGACCGTVAASQSGDLSALTLTVGLKASF</sequence>
<dbReference type="InterPro" id="IPR020080">
    <property type="entry name" value="OM_adhesin/peptidase_omptin"/>
</dbReference>
<organism evidence="2 3">
    <name type="scientific">Chelatococcus sambhunathii</name>
    <dbReference type="NCBI Taxonomy" id="363953"/>
    <lineage>
        <taxon>Bacteria</taxon>
        <taxon>Pseudomonadati</taxon>
        <taxon>Pseudomonadota</taxon>
        <taxon>Alphaproteobacteria</taxon>
        <taxon>Hyphomicrobiales</taxon>
        <taxon>Chelatococcaceae</taxon>
        <taxon>Chelatococcus</taxon>
    </lineage>
</organism>
<reference evidence="2 3" key="1">
    <citation type="submission" date="2015-08" db="EMBL/GenBank/DDBJ databases">
        <authorList>
            <person name="Varghese N."/>
        </authorList>
    </citation>
    <scope>NUCLEOTIDE SEQUENCE [LARGE SCALE GENOMIC DNA]</scope>
    <source>
        <strain evidence="2 3">DSM 18167</strain>
    </source>
</reference>
<dbReference type="EMBL" id="CYHC01000004">
    <property type="protein sequence ID" value="CUA88380.1"/>
    <property type="molecule type" value="Genomic_DNA"/>
</dbReference>
<dbReference type="Pfam" id="PF01278">
    <property type="entry name" value="Omptin"/>
    <property type="match status" value="1"/>
</dbReference>
<dbReference type="Gene3D" id="2.40.128.90">
    <property type="entry name" value="OMPT-like"/>
    <property type="match status" value="1"/>
</dbReference>
<keyword evidence="2" id="KW-0645">Protease</keyword>